<organism evidence="1 2">
    <name type="scientific">Parvularcula marina</name>
    <dbReference type="NCBI Taxonomy" id="2292771"/>
    <lineage>
        <taxon>Bacteria</taxon>
        <taxon>Pseudomonadati</taxon>
        <taxon>Pseudomonadota</taxon>
        <taxon>Alphaproteobacteria</taxon>
        <taxon>Parvularculales</taxon>
        <taxon>Parvularculaceae</taxon>
        <taxon>Parvularcula</taxon>
    </lineage>
</organism>
<sequence length="174" mass="19186">MGLGGLFLFLIVFFAGMMLVLAKTTRGAAEYAETSLLEILPGYDIEELVRRAAPDAKSAFGGQESVKMKAYVAKHLGEFRGLIGEVSCPNRSFNSSTGEGMVRRAECYATAEYEKQNAEITMVIVKREEWGIVSIRFNIDHEFDDEDAIIVTRLLLPARQASQFHPASAVSQTS</sequence>
<dbReference type="InParanoid" id="A0A371RIW5"/>
<dbReference type="EMBL" id="QUQO01000001">
    <property type="protein sequence ID" value="RFB05381.1"/>
    <property type="molecule type" value="Genomic_DNA"/>
</dbReference>
<keyword evidence="2" id="KW-1185">Reference proteome</keyword>
<name>A0A371RIW5_9PROT</name>
<evidence type="ECO:0000313" key="2">
    <source>
        <dbReference type="Proteomes" id="UP000264589"/>
    </source>
</evidence>
<reference evidence="1 2" key="1">
    <citation type="submission" date="2018-08" db="EMBL/GenBank/DDBJ databases">
        <title>Parvularcula sp. SM1705, isolated from surface water of the South Sea China.</title>
        <authorList>
            <person name="Sun L."/>
        </authorList>
    </citation>
    <scope>NUCLEOTIDE SEQUENCE [LARGE SCALE GENOMIC DNA]</scope>
    <source>
        <strain evidence="1 2">SM1705</strain>
    </source>
</reference>
<accession>A0A371RIW5</accession>
<dbReference type="AlphaFoldDB" id="A0A371RIW5"/>
<comment type="caution">
    <text evidence="1">The sequence shown here is derived from an EMBL/GenBank/DDBJ whole genome shotgun (WGS) entry which is preliminary data.</text>
</comment>
<proteinExistence type="predicted"/>
<protein>
    <submittedName>
        <fullName evidence="1">Uncharacterized protein</fullName>
    </submittedName>
</protein>
<evidence type="ECO:0000313" key="1">
    <source>
        <dbReference type="EMBL" id="RFB05381.1"/>
    </source>
</evidence>
<dbReference type="Proteomes" id="UP000264589">
    <property type="component" value="Unassembled WGS sequence"/>
</dbReference>
<gene>
    <name evidence="1" type="ORF">DX908_08995</name>
</gene>